<sequence length="48" mass="5296">MQPGMGDLRRMLALETSLMLVLICSIPTGANPVGNIKFVYLSRNLIFT</sequence>
<accession>A0A9P0LGL6</accession>
<dbReference type="Proteomes" id="UP001152888">
    <property type="component" value="Unassembled WGS sequence"/>
</dbReference>
<keyword evidence="2" id="KW-1185">Reference proteome</keyword>
<dbReference type="OrthoDB" id="6432957at2759"/>
<reference evidence="1" key="1">
    <citation type="submission" date="2022-03" db="EMBL/GenBank/DDBJ databases">
        <authorList>
            <person name="Sayadi A."/>
        </authorList>
    </citation>
    <scope>NUCLEOTIDE SEQUENCE</scope>
</reference>
<gene>
    <name evidence="1" type="ORF">ACAOBT_LOCUS19898</name>
</gene>
<dbReference type="EMBL" id="CAKOFQ010007098">
    <property type="protein sequence ID" value="CAH1990822.1"/>
    <property type="molecule type" value="Genomic_DNA"/>
</dbReference>
<proteinExistence type="predicted"/>
<dbReference type="AlphaFoldDB" id="A0A9P0LGL6"/>
<protein>
    <submittedName>
        <fullName evidence="1">Uncharacterized protein</fullName>
    </submittedName>
</protein>
<evidence type="ECO:0000313" key="1">
    <source>
        <dbReference type="EMBL" id="CAH1990822.1"/>
    </source>
</evidence>
<evidence type="ECO:0000313" key="2">
    <source>
        <dbReference type="Proteomes" id="UP001152888"/>
    </source>
</evidence>
<comment type="caution">
    <text evidence="1">The sequence shown here is derived from an EMBL/GenBank/DDBJ whole genome shotgun (WGS) entry which is preliminary data.</text>
</comment>
<name>A0A9P0LGL6_ACAOB</name>
<organism evidence="1 2">
    <name type="scientific">Acanthoscelides obtectus</name>
    <name type="common">Bean weevil</name>
    <name type="synonym">Bruchus obtectus</name>
    <dbReference type="NCBI Taxonomy" id="200917"/>
    <lineage>
        <taxon>Eukaryota</taxon>
        <taxon>Metazoa</taxon>
        <taxon>Ecdysozoa</taxon>
        <taxon>Arthropoda</taxon>
        <taxon>Hexapoda</taxon>
        <taxon>Insecta</taxon>
        <taxon>Pterygota</taxon>
        <taxon>Neoptera</taxon>
        <taxon>Endopterygota</taxon>
        <taxon>Coleoptera</taxon>
        <taxon>Polyphaga</taxon>
        <taxon>Cucujiformia</taxon>
        <taxon>Chrysomeloidea</taxon>
        <taxon>Chrysomelidae</taxon>
        <taxon>Bruchinae</taxon>
        <taxon>Bruchini</taxon>
        <taxon>Acanthoscelides</taxon>
    </lineage>
</organism>